<keyword evidence="1" id="KW-0472">Membrane</keyword>
<evidence type="ECO:0000259" key="3">
    <source>
        <dbReference type="Pfam" id="PF16344"/>
    </source>
</evidence>
<dbReference type="GO" id="GO:0016989">
    <property type="term" value="F:sigma factor antagonist activity"/>
    <property type="evidence" value="ECO:0007669"/>
    <property type="project" value="TreeGrafter"/>
</dbReference>
<dbReference type="PANTHER" id="PTHR30273">
    <property type="entry name" value="PERIPLASMIC SIGNAL SENSOR AND SIGMA FACTOR ACTIVATOR FECR-RELATED"/>
    <property type="match status" value="1"/>
</dbReference>
<evidence type="ECO:0000259" key="2">
    <source>
        <dbReference type="Pfam" id="PF04773"/>
    </source>
</evidence>
<accession>A0A7K1GHX2</accession>
<dbReference type="RefSeq" id="WP_155034475.1">
    <property type="nucleotide sequence ID" value="NZ_JAYMMG010000015.1"/>
</dbReference>
<keyword evidence="1" id="KW-1133">Transmembrane helix</keyword>
<dbReference type="Gene3D" id="3.55.50.30">
    <property type="match status" value="1"/>
</dbReference>
<gene>
    <name evidence="4" type="ORF">GJV77_00900</name>
</gene>
<evidence type="ECO:0000313" key="4">
    <source>
        <dbReference type="EMBL" id="MTH28486.1"/>
    </source>
</evidence>
<feature type="domain" description="Protein FecR C-terminal" evidence="3">
    <location>
        <begin position="238"/>
        <end position="303"/>
    </location>
</feature>
<reference evidence="4 5" key="1">
    <citation type="journal article" date="2006" name="Int. J. Syst. Evol. Microbiol.">
        <title>Myroides pelagicus sp. nov., isolated from seawater in Thailand.</title>
        <authorList>
            <person name="Yoon J."/>
            <person name="Maneerat S."/>
            <person name="Kawai F."/>
            <person name="Yokota A."/>
        </authorList>
    </citation>
    <scope>NUCLEOTIDE SEQUENCE [LARGE SCALE GENOMIC DNA]</scope>
    <source>
        <strain evidence="4 5">SM1T</strain>
    </source>
</reference>
<dbReference type="InterPro" id="IPR012373">
    <property type="entry name" value="Ferrdict_sens_TM"/>
</dbReference>
<protein>
    <submittedName>
        <fullName evidence="4">DUF4974 domain-containing protein</fullName>
    </submittedName>
</protein>
<name>A0A7K1GHX2_9FLAO</name>
<dbReference type="EMBL" id="WMJY01000001">
    <property type="protein sequence ID" value="MTH28486.1"/>
    <property type="molecule type" value="Genomic_DNA"/>
</dbReference>
<dbReference type="InterPro" id="IPR006860">
    <property type="entry name" value="FecR"/>
</dbReference>
<keyword evidence="5" id="KW-1185">Reference proteome</keyword>
<organism evidence="4 5">
    <name type="scientific">Myroides pelagicus</name>
    <dbReference type="NCBI Taxonomy" id="270914"/>
    <lineage>
        <taxon>Bacteria</taxon>
        <taxon>Pseudomonadati</taxon>
        <taxon>Bacteroidota</taxon>
        <taxon>Flavobacteriia</taxon>
        <taxon>Flavobacteriales</taxon>
        <taxon>Flavobacteriaceae</taxon>
        <taxon>Myroides</taxon>
    </lineage>
</organism>
<feature type="domain" description="FecR protein" evidence="2">
    <location>
        <begin position="101"/>
        <end position="192"/>
    </location>
</feature>
<dbReference type="OrthoDB" id="704021at2"/>
<evidence type="ECO:0000313" key="5">
    <source>
        <dbReference type="Proteomes" id="UP000488936"/>
    </source>
</evidence>
<feature type="transmembrane region" description="Helical" evidence="1">
    <location>
        <begin position="67"/>
        <end position="87"/>
    </location>
</feature>
<dbReference type="PANTHER" id="PTHR30273:SF2">
    <property type="entry name" value="PROTEIN FECR"/>
    <property type="match status" value="1"/>
</dbReference>
<dbReference type="Proteomes" id="UP000488936">
    <property type="component" value="Unassembled WGS sequence"/>
</dbReference>
<proteinExistence type="predicted"/>
<dbReference type="Gene3D" id="2.60.120.1440">
    <property type="match status" value="1"/>
</dbReference>
<comment type="caution">
    <text evidence="4">The sequence shown here is derived from an EMBL/GenBank/DDBJ whole genome shotgun (WGS) entry which is preliminary data.</text>
</comment>
<sequence length="309" mass="36012">MVKYFKKILSRYADQTADPQQYKLVELYFDKLQESGVQSHQVKKNIGDQIKKKIDKKIFPRSKSQKLYYYKIAAAVVVFLSISLAIFTTYNKQQWIEQYAQRGQQLTFYLSDSTLVHLNANSKLLYPKEFDSDYREVKLTGEAFFEVKHTLNDSPFLVNSPKLKTRVLGTKFNVNDSTDETVQVSVYQGKVRVEDKISGEHVTLKKDQRVLYSSKGYPFEKNDIDSGQFNQWFKGEVKFDKMTIEEVLTVLNRRFDINLKLASKQIPKTTISGDFTYDKVEDILESLQFIYGITYKQEPDGVIHVYLNN</sequence>
<keyword evidence="1" id="KW-0812">Transmembrane</keyword>
<dbReference type="Pfam" id="PF16344">
    <property type="entry name" value="FecR_C"/>
    <property type="match status" value="1"/>
</dbReference>
<dbReference type="AlphaFoldDB" id="A0A7K1GHX2"/>
<evidence type="ECO:0000256" key="1">
    <source>
        <dbReference type="SAM" id="Phobius"/>
    </source>
</evidence>
<dbReference type="InterPro" id="IPR032508">
    <property type="entry name" value="FecR_C"/>
</dbReference>
<dbReference type="Pfam" id="PF04773">
    <property type="entry name" value="FecR"/>
    <property type="match status" value="1"/>
</dbReference>